<dbReference type="EMBL" id="OCMF01000001">
    <property type="protein sequence ID" value="SOC79579.1"/>
    <property type="molecule type" value="Genomic_DNA"/>
</dbReference>
<dbReference type="AlphaFoldDB" id="A0A285X597"/>
<evidence type="ECO:0000313" key="4">
    <source>
        <dbReference type="Proteomes" id="UP000219193"/>
    </source>
</evidence>
<feature type="chain" id="PRO_5013284353" evidence="1">
    <location>
        <begin position="25"/>
        <end position="194"/>
    </location>
</feature>
<feature type="signal peptide" evidence="1">
    <location>
        <begin position="1"/>
        <end position="24"/>
    </location>
</feature>
<evidence type="ECO:0000313" key="3">
    <source>
        <dbReference type="EMBL" id="SOC79579.1"/>
    </source>
</evidence>
<dbReference type="Proteomes" id="UP000219193">
    <property type="component" value="Unassembled WGS sequence"/>
</dbReference>
<sequence length="194" mass="20870">MKMKKFYLSTCFALLMLFSGKLLAQEEGAKKDKAKDVVEMDERQELKNDAKKALEAFKAKDNGIQAHLDSAAGYAIFPNVGKGAWILGGAAGNGIVYEKGKVVGYTELRQIDVGFQIGGQAFSEIIIFKTEQALNEFKEGNFELEGSASAVIWDKGKGEAIQFQDGVGVALMPKAGAMAGISVGGQKFNYGEVQ</sequence>
<dbReference type="CDD" id="cd11524">
    <property type="entry name" value="SYLF"/>
    <property type="match status" value="1"/>
</dbReference>
<feature type="domain" description="Ysc84 actin-binding" evidence="2">
    <location>
        <begin position="110"/>
        <end position="187"/>
    </location>
</feature>
<dbReference type="OrthoDB" id="5405772at2"/>
<accession>A0A285X597</accession>
<proteinExistence type="predicted"/>
<keyword evidence="1" id="KW-0732">Signal</keyword>
<gene>
    <name evidence="3" type="ORF">SAMN06296241_1108</name>
</gene>
<evidence type="ECO:0000256" key="1">
    <source>
        <dbReference type="SAM" id="SignalP"/>
    </source>
</evidence>
<name>A0A285X597_9FLAO</name>
<dbReference type="Pfam" id="PF04366">
    <property type="entry name" value="Ysc84"/>
    <property type="match status" value="1"/>
</dbReference>
<reference evidence="4" key="1">
    <citation type="submission" date="2017-09" db="EMBL/GenBank/DDBJ databases">
        <authorList>
            <person name="Varghese N."/>
            <person name="Submissions S."/>
        </authorList>
    </citation>
    <scope>NUCLEOTIDE SEQUENCE [LARGE SCALE GENOMIC DNA]</scope>
    <source>
        <strain evidence="4">CGMCC 1.12641</strain>
    </source>
</reference>
<keyword evidence="4" id="KW-1185">Reference proteome</keyword>
<organism evidence="3 4">
    <name type="scientific">Salinimicrobium sediminis</name>
    <dbReference type="NCBI Taxonomy" id="1343891"/>
    <lineage>
        <taxon>Bacteria</taxon>
        <taxon>Pseudomonadati</taxon>
        <taxon>Bacteroidota</taxon>
        <taxon>Flavobacteriia</taxon>
        <taxon>Flavobacteriales</taxon>
        <taxon>Flavobacteriaceae</taxon>
        <taxon>Salinimicrobium</taxon>
    </lineage>
</organism>
<protein>
    <submittedName>
        <fullName evidence="3">Las17-binding protein actin regulator</fullName>
    </submittedName>
</protein>
<evidence type="ECO:0000259" key="2">
    <source>
        <dbReference type="Pfam" id="PF04366"/>
    </source>
</evidence>
<dbReference type="InterPro" id="IPR007461">
    <property type="entry name" value="Ysc84_actin-binding"/>
</dbReference>